<evidence type="ECO:0000259" key="2">
    <source>
        <dbReference type="Pfam" id="PF04536"/>
    </source>
</evidence>
<reference evidence="3 4" key="1">
    <citation type="submission" date="2016-06" db="EMBL/GenBank/DDBJ databases">
        <authorList>
            <person name="Kjaerup R.B."/>
            <person name="Dalgaard T.S."/>
            <person name="Juul-Madsen H.R."/>
        </authorList>
    </citation>
    <scope>NUCLEOTIDE SEQUENCE [LARGE SCALE GENOMIC DNA]</scope>
    <source>
        <strain evidence="3">2</strain>
    </source>
</reference>
<gene>
    <name evidence="3" type="ORF">PROAA_1760007</name>
</gene>
<sequence>MIVPSLRRSEWLAGLFLLFVAGWVAAQTLQPIPALSSRVTDLTATLSADQRSRLEEKLAAFERQKGAQVAVLIVPTVKPETIPEYALRVVESWKLGRKGVDDGVLLLIAKEDRKLRIEVGYGLEGALNDATAKRIISETISPRFKQGDFYGGIESGLETMLKVIGGESLPEPEQQRDAKNSDDGLDTLLLVGFVLVFVVGGIVRAIFGRFLAAGIIGGVVGIVASLLLSSMLIAIVVGVIAFLVSLFNGMGGGGGRGGGGGWSSGASSWGGSSGGGGFSGGGGSFGGGGASGDW</sequence>
<dbReference type="PANTHER" id="PTHR30373:SF2">
    <property type="entry name" value="UPF0603 PROTEIN YGCG"/>
    <property type="match status" value="1"/>
</dbReference>
<keyword evidence="1" id="KW-0472">Membrane</keyword>
<dbReference type="EMBL" id="FLQY01000086">
    <property type="protein sequence ID" value="SBT06125.1"/>
    <property type="molecule type" value="Genomic_DNA"/>
</dbReference>
<evidence type="ECO:0000313" key="4">
    <source>
        <dbReference type="Proteomes" id="UP000199600"/>
    </source>
</evidence>
<keyword evidence="1" id="KW-0812">Transmembrane</keyword>
<dbReference type="Proteomes" id="UP000199600">
    <property type="component" value="Unassembled WGS sequence"/>
</dbReference>
<protein>
    <recommendedName>
        <fullName evidence="2">TPM domain-containing protein</fullName>
    </recommendedName>
</protein>
<evidence type="ECO:0000313" key="3">
    <source>
        <dbReference type="EMBL" id="SBT06125.1"/>
    </source>
</evidence>
<feature type="transmembrane region" description="Helical" evidence="1">
    <location>
        <begin position="188"/>
        <end position="207"/>
    </location>
</feature>
<keyword evidence="1" id="KW-1133">Transmembrane helix</keyword>
<dbReference type="RefSeq" id="WP_245664180.1">
    <property type="nucleotide sequence ID" value="NZ_FLQY01000086.1"/>
</dbReference>
<proteinExistence type="predicted"/>
<feature type="transmembrane region" description="Helical" evidence="1">
    <location>
        <begin position="219"/>
        <end position="247"/>
    </location>
</feature>
<dbReference type="AlphaFoldDB" id="A0A1A8XLV0"/>
<dbReference type="Pfam" id="PF04536">
    <property type="entry name" value="TPM_phosphatase"/>
    <property type="match status" value="1"/>
</dbReference>
<dbReference type="Gene3D" id="3.10.310.50">
    <property type="match status" value="1"/>
</dbReference>
<keyword evidence="4" id="KW-1185">Reference proteome</keyword>
<name>A0A1A8XLV0_9RHOO</name>
<dbReference type="PANTHER" id="PTHR30373">
    <property type="entry name" value="UPF0603 PROTEIN YGCG"/>
    <property type="match status" value="1"/>
</dbReference>
<feature type="domain" description="TPM" evidence="2">
    <location>
        <begin position="39"/>
        <end position="160"/>
    </location>
</feature>
<evidence type="ECO:0000256" key="1">
    <source>
        <dbReference type="SAM" id="Phobius"/>
    </source>
</evidence>
<organism evidence="3 4">
    <name type="scientific">Candidatus Propionivibrio aalborgensis</name>
    <dbReference type="NCBI Taxonomy" id="1860101"/>
    <lineage>
        <taxon>Bacteria</taxon>
        <taxon>Pseudomonadati</taxon>
        <taxon>Pseudomonadota</taxon>
        <taxon>Betaproteobacteria</taxon>
        <taxon>Rhodocyclales</taxon>
        <taxon>Rhodocyclaceae</taxon>
        <taxon>Propionivibrio</taxon>
    </lineage>
</organism>
<dbReference type="InterPro" id="IPR007621">
    <property type="entry name" value="TPM_dom"/>
</dbReference>
<accession>A0A1A8XLV0</accession>